<evidence type="ECO:0000256" key="1">
    <source>
        <dbReference type="ARBA" id="ARBA00000085"/>
    </source>
</evidence>
<keyword evidence="4" id="KW-0808">Transferase</keyword>
<dbReference type="Gene3D" id="1.10.287.130">
    <property type="match status" value="1"/>
</dbReference>
<feature type="domain" description="PAS" evidence="10">
    <location>
        <begin position="12"/>
        <end position="66"/>
    </location>
</feature>
<evidence type="ECO:0000259" key="10">
    <source>
        <dbReference type="PROSITE" id="PS50112"/>
    </source>
</evidence>
<feature type="domain" description="PAC" evidence="11">
    <location>
        <begin position="1139"/>
        <end position="1191"/>
    </location>
</feature>
<dbReference type="RefSeq" id="WP_004039790.1">
    <property type="nucleotide sequence ID" value="NZ_CM001555.1"/>
</dbReference>
<keyword evidence="3 6" id="KW-0597">Phosphoprotein</keyword>
<dbReference type="Gene3D" id="3.40.50.2300">
    <property type="match status" value="1"/>
</dbReference>
<dbReference type="OrthoDB" id="115915at2157"/>
<dbReference type="CDD" id="cd00156">
    <property type="entry name" value="REC"/>
    <property type="match status" value="1"/>
</dbReference>
<dbReference type="SUPFAM" id="SSF55874">
    <property type="entry name" value="ATPase domain of HSP90 chaperone/DNA topoisomerase II/histidine kinase"/>
    <property type="match status" value="1"/>
</dbReference>
<reference evidence="12 13" key="1">
    <citation type="submission" date="2011-08" db="EMBL/GenBank/DDBJ databases">
        <title>The complete genome of Methanofollis liminatans DSM 4140.</title>
        <authorList>
            <consortium name="US DOE Joint Genome Institute (JGI-PGF)"/>
            <person name="Lucas S."/>
            <person name="Han J."/>
            <person name="Lapidus A."/>
            <person name="Bruce D."/>
            <person name="Goodwin L."/>
            <person name="Pitluck S."/>
            <person name="Peters L."/>
            <person name="Kyrpides N."/>
            <person name="Mavromatis K."/>
            <person name="Ivanova N."/>
            <person name="Mikhailova N."/>
            <person name="Lu M."/>
            <person name="Detter J.C."/>
            <person name="Tapia R."/>
            <person name="Han C."/>
            <person name="Land M."/>
            <person name="Hauser L."/>
            <person name="Markowitz V."/>
            <person name="Cheng J.-F."/>
            <person name="Hugenholtz P."/>
            <person name="Woyke T."/>
            <person name="Wu D."/>
            <person name="Spring S."/>
            <person name="Schuler E."/>
            <person name="Brambilla E."/>
            <person name="Klenk H.-P."/>
            <person name="Eisen J.A."/>
        </authorList>
    </citation>
    <scope>NUCLEOTIDE SEQUENCE [LARGE SCALE GENOMIC DNA]</scope>
    <source>
        <strain evidence="12 13">DSM 4140</strain>
    </source>
</reference>
<feature type="domain" description="PAS" evidence="10">
    <location>
        <begin position="937"/>
        <end position="1016"/>
    </location>
</feature>
<dbReference type="Gene3D" id="3.30.565.10">
    <property type="entry name" value="Histidine kinase-like ATPase, C-terminal domain"/>
    <property type="match status" value="1"/>
</dbReference>
<evidence type="ECO:0000256" key="2">
    <source>
        <dbReference type="ARBA" id="ARBA00012438"/>
    </source>
</evidence>
<dbReference type="InterPro" id="IPR035965">
    <property type="entry name" value="PAS-like_dom_sf"/>
</dbReference>
<dbReference type="NCBIfam" id="TIGR00229">
    <property type="entry name" value="sensory_box"/>
    <property type="match status" value="7"/>
</dbReference>
<dbReference type="InterPro" id="IPR005467">
    <property type="entry name" value="His_kinase_dom"/>
</dbReference>
<dbReference type="InterPro" id="IPR013655">
    <property type="entry name" value="PAS_fold_3"/>
</dbReference>
<dbReference type="InterPro" id="IPR036097">
    <property type="entry name" value="HisK_dim/P_sf"/>
</dbReference>
<evidence type="ECO:0000256" key="6">
    <source>
        <dbReference type="PROSITE-ProRule" id="PRU00169"/>
    </source>
</evidence>
<evidence type="ECO:0000256" key="7">
    <source>
        <dbReference type="SAM" id="Coils"/>
    </source>
</evidence>
<evidence type="ECO:0000256" key="5">
    <source>
        <dbReference type="ARBA" id="ARBA00022777"/>
    </source>
</evidence>
<dbReference type="PROSITE" id="PS50112">
    <property type="entry name" value="PAS"/>
    <property type="match status" value="5"/>
</dbReference>
<feature type="domain" description="PAC" evidence="11">
    <location>
        <begin position="1019"/>
        <end position="1071"/>
    </location>
</feature>
<dbReference type="Pfam" id="PF13426">
    <property type="entry name" value="PAS_9"/>
    <property type="match status" value="4"/>
</dbReference>
<evidence type="ECO:0000259" key="11">
    <source>
        <dbReference type="PROSITE" id="PS50113"/>
    </source>
</evidence>
<dbReference type="SMART" id="SM00091">
    <property type="entry name" value="PAS"/>
    <property type="match status" value="8"/>
</dbReference>
<dbReference type="Pfam" id="PF08448">
    <property type="entry name" value="PAS_4"/>
    <property type="match status" value="3"/>
</dbReference>
<feature type="coiled-coil region" evidence="7">
    <location>
        <begin position="1182"/>
        <end position="1227"/>
    </location>
</feature>
<feature type="domain" description="PAS" evidence="10">
    <location>
        <begin position="248"/>
        <end position="318"/>
    </location>
</feature>
<dbReference type="SMART" id="SM00387">
    <property type="entry name" value="HATPase_c"/>
    <property type="match status" value="1"/>
</dbReference>
<dbReference type="Pfam" id="PF00072">
    <property type="entry name" value="Response_reg"/>
    <property type="match status" value="1"/>
</dbReference>
<dbReference type="Gene3D" id="3.30.450.20">
    <property type="entry name" value="PAS domain"/>
    <property type="match status" value="8"/>
</dbReference>
<dbReference type="EMBL" id="CM001555">
    <property type="protein sequence ID" value="EJG07832.1"/>
    <property type="molecule type" value="Genomic_DNA"/>
</dbReference>
<keyword evidence="5 12" id="KW-0418">Kinase</keyword>
<dbReference type="CDD" id="cd00082">
    <property type="entry name" value="HisKA"/>
    <property type="match status" value="1"/>
</dbReference>
<organism evidence="12 13">
    <name type="scientific">Methanofollis liminatans DSM 4140</name>
    <dbReference type="NCBI Taxonomy" id="28892"/>
    <lineage>
        <taxon>Archaea</taxon>
        <taxon>Methanobacteriati</taxon>
        <taxon>Methanobacteriota</taxon>
        <taxon>Stenosarchaea group</taxon>
        <taxon>Methanomicrobia</taxon>
        <taxon>Methanomicrobiales</taxon>
        <taxon>Methanomicrobiaceae</taxon>
        <taxon>Methanofollis</taxon>
    </lineage>
</organism>
<dbReference type="GO" id="GO:0000155">
    <property type="term" value="F:phosphorelay sensor kinase activity"/>
    <property type="evidence" value="ECO:0007669"/>
    <property type="project" value="InterPro"/>
</dbReference>
<dbReference type="HOGENOM" id="CLU_236749_0_0_2"/>
<dbReference type="STRING" id="28892.Metli_1888"/>
<dbReference type="SUPFAM" id="SSF52172">
    <property type="entry name" value="CheY-like"/>
    <property type="match status" value="1"/>
</dbReference>
<evidence type="ECO:0000313" key="13">
    <source>
        <dbReference type="Proteomes" id="UP000005095"/>
    </source>
</evidence>
<dbReference type="Proteomes" id="UP000005095">
    <property type="component" value="Chromosome"/>
</dbReference>
<feature type="domain" description="PAC" evidence="11">
    <location>
        <begin position="704"/>
        <end position="756"/>
    </location>
</feature>
<sequence length="1856" mass="205251">MESSKLNIRNQEIAHLHQAIDPASDGVLLIDQEGVVIYVNEVFREDYGLSPEAFIGRDAIEVIESEIAPLFHNPEGFITKIEATYRKGRDAGGLEWAMRGEKIRWIAYSSEIVRHGPLKGSRIDLFRNLSRTKDVEAALHISRQLNEALTATHGLPGCRTTPNLAIVSADEPFQRLFGIRTGASTITDLISPSIGGDLGQRLAALTPSAPETRIPEERGEWRVYGLFDDEGILSELEWSWQAPGGRSIETGVQQPTQNEESLIFREDKNGMIVSVDGTYRHMTGIVPEELQGTAILSIVSPAEREAISRARQAISSGQFLSVECACHLSLPASRGEALLFVVQISPVKDREEYPDGFLWIARPTGDRVSTRSGNMPSVGKARSARGEIRCLKALLQLLQDEETSEKVLLSGAATMICSGVPWIQGVSIQVEEGFTVSAGATEGEKAVFLLGRGAPAGEMVFHITRDAGEPTAQTDVLKAIAEGVSGYLSRNIANKAAKSQEKYYLTVFETTGTVSFMLEPSLRVVMANREFHRFFNLKPEDIQKGIEWTALVPEEERSRIRQYHELRRADPGSVPSTYECRVIAGDGMSRDVVVNVSLIPGTERSVISLLDITAKKETEFELRESEQRYRLIAENATDIIFTLGSDLTFTYVSPSFERLIGRPAAGVIAHPITEFISPQSSSVFSDAVQGILTPISPDESAASQVLEVEAIRADGESAWMEVQINALREENGSEVGLMGVMREISERKNAEEREIRYVSELSFLSSAAMSFVELPPEEEIYRFISEHLCEILDETLVFVADYDEVDDSFSLRAISGVDEDEHPRLYSLSRSIKGMRLALPEEVKVELKGGMLIPLSEGAVSSTLGSPAWSLARTFVGGGQVQYAAIGIARGETLFGCVVLVQKNEIQIEKISTIETFAHLSSVVLQRRRLETEQESERSHLKHILSSSPVVIYASEAPSNGESGMGPITFVTDNITTLLGYEPQEVIYDSSFWTGRIHPSDRQRILEEEVSTLPDEGRLTLEYRIRHKDGKYRWLHSEVKLLRDEDGNPSEVIGSAIDISERKRIEEALRVMDSAITSSINAIIITDLEGDLVFANNSALRLWEYDDIKRVIGKPLDRFWLPKKKIARILEKIDQDGGWMGELVGKKKGGKRFNASVAASMVSDEENDPLCIMLSFVDITEKVEIEEELARYRGHLEELVIERTEKLTESNERLRAEVTERKRAEEEIRALSTFRESVIENTTMLLTVTDLDGNVTVWNRAAEEISGYGRDDVVGGDRVWNLLVPEDENGQHMISTILAELKTEGHVESFETRIRARNGDEKILQWGARILEDAAGQPIGAVHIAQDVTIRRRMERTIRESEARYRAVVEDQTEWICRFGPDLQLTFRNAAFSRSFGLKTSTRSPGSFRDILPAGFDDLLASLESSSLQSGQIVRIEGKVRRDGQKERWHQWSVRAIPASDGSIAEYQAIGRDVTEVKIAEEEFVRTEKLLSLSDLAGGIAHDFNNALTSIMGNLNLAKMKVAPDDFIYRRLSEAETATARAGEITKQLFSFSDRSTPEKETVDMADLIHEAVSYSLRGSKSRCRLDLEAAAMPVHVDAAQVLQVLQALIVNAEQAMPGGGVVTVAAAPFEVAGDDPIPLPAGTYVRVTVQDHGTGIRPEHLGRIFDPYFTTKEHGTGLGLAVALPIIKNHGGWLDVASTPGEGTNFFLYLPASAKDIDVKAKPEAVPSTGMGSILLMDDEAGILDTTSDILRYLGYTVTTAQDGEEAVRRFEEALEAGTHFDGVILDLTVPGKMGGLETLERLKERDSGIKVVVSSGYLNDPIIRKPEKYGFAASICKPYMVHELGRVLQEVLSI</sequence>
<dbReference type="PATRIC" id="fig|28892.9.peg.2048"/>
<accession>J1L440</accession>
<dbReference type="Pfam" id="PF08447">
    <property type="entry name" value="PAS_3"/>
    <property type="match status" value="1"/>
</dbReference>
<dbReference type="Pfam" id="PF02518">
    <property type="entry name" value="HATPase_c"/>
    <property type="match status" value="1"/>
</dbReference>
<dbReference type="InterPro" id="IPR013656">
    <property type="entry name" value="PAS_4"/>
</dbReference>
<dbReference type="PRINTS" id="PR00344">
    <property type="entry name" value="BCTRLSENSOR"/>
</dbReference>
<evidence type="ECO:0000259" key="8">
    <source>
        <dbReference type="PROSITE" id="PS50109"/>
    </source>
</evidence>
<feature type="modified residue" description="4-aspartylphosphate" evidence="6">
    <location>
        <position position="1788"/>
    </location>
</feature>
<feature type="domain" description="PAS" evidence="10">
    <location>
        <begin position="1238"/>
        <end position="1287"/>
    </location>
</feature>
<dbReference type="InterPro" id="IPR003661">
    <property type="entry name" value="HisK_dim/P_dom"/>
</dbReference>
<dbReference type="PROSITE" id="PS50110">
    <property type="entry name" value="RESPONSE_REGULATORY"/>
    <property type="match status" value="1"/>
</dbReference>
<protein>
    <recommendedName>
        <fullName evidence="2">histidine kinase</fullName>
        <ecNumber evidence="2">2.7.13.3</ecNumber>
    </recommendedName>
</protein>
<keyword evidence="7" id="KW-0175">Coiled coil</keyword>
<dbReference type="SUPFAM" id="SSF47384">
    <property type="entry name" value="Homodimeric domain of signal transducing histidine kinase"/>
    <property type="match status" value="1"/>
</dbReference>
<gene>
    <name evidence="12" type="ORF">Metli_1888</name>
</gene>
<dbReference type="InterPro" id="IPR000700">
    <property type="entry name" value="PAS-assoc_C"/>
</dbReference>
<name>J1L440_9EURY</name>
<proteinExistence type="predicted"/>
<feature type="domain" description="PAC" evidence="11">
    <location>
        <begin position="1434"/>
        <end position="1486"/>
    </location>
</feature>
<evidence type="ECO:0000256" key="4">
    <source>
        <dbReference type="ARBA" id="ARBA00022679"/>
    </source>
</evidence>
<feature type="domain" description="Histidine kinase" evidence="8">
    <location>
        <begin position="1499"/>
        <end position="1715"/>
    </location>
</feature>
<dbReference type="PANTHER" id="PTHR43304">
    <property type="entry name" value="PHYTOCHROME-LIKE PROTEIN CPH1"/>
    <property type="match status" value="1"/>
</dbReference>
<feature type="domain" description="PAS" evidence="10">
    <location>
        <begin position="625"/>
        <end position="692"/>
    </location>
</feature>
<dbReference type="InterPro" id="IPR004358">
    <property type="entry name" value="Sig_transdc_His_kin-like_C"/>
</dbReference>
<comment type="catalytic activity">
    <reaction evidence="1">
        <text>ATP + protein L-histidine = ADP + protein N-phospho-L-histidine.</text>
        <dbReference type="EC" id="2.7.13.3"/>
    </reaction>
</comment>
<dbReference type="PROSITE" id="PS50113">
    <property type="entry name" value="PAC"/>
    <property type="match status" value="5"/>
</dbReference>
<dbReference type="SMART" id="SM00086">
    <property type="entry name" value="PAC"/>
    <property type="match status" value="6"/>
</dbReference>
<dbReference type="CDD" id="cd00130">
    <property type="entry name" value="PAS"/>
    <property type="match status" value="7"/>
</dbReference>
<dbReference type="SMART" id="SM00388">
    <property type="entry name" value="HisKA"/>
    <property type="match status" value="1"/>
</dbReference>
<dbReference type="InterPro" id="IPR003594">
    <property type="entry name" value="HATPase_dom"/>
</dbReference>
<dbReference type="InterPro" id="IPR011006">
    <property type="entry name" value="CheY-like_superfamily"/>
</dbReference>
<dbReference type="EC" id="2.7.13.3" evidence="2"/>
<evidence type="ECO:0000313" key="12">
    <source>
        <dbReference type="EMBL" id="EJG07832.1"/>
    </source>
</evidence>
<dbReference type="InterPro" id="IPR000014">
    <property type="entry name" value="PAS"/>
</dbReference>
<dbReference type="PROSITE" id="PS50109">
    <property type="entry name" value="HIS_KIN"/>
    <property type="match status" value="1"/>
</dbReference>
<dbReference type="SMART" id="SM00448">
    <property type="entry name" value="REC"/>
    <property type="match status" value="1"/>
</dbReference>
<dbReference type="InterPro" id="IPR001789">
    <property type="entry name" value="Sig_transdc_resp-reg_receiver"/>
</dbReference>
<feature type="domain" description="PAC" evidence="11">
    <location>
        <begin position="1308"/>
        <end position="1360"/>
    </location>
</feature>
<evidence type="ECO:0000256" key="3">
    <source>
        <dbReference type="ARBA" id="ARBA00022553"/>
    </source>
</evidence>
<keyword evidence="13" id="KW-1185">Reference proteome</keyword>
<feature type="domain" description="Response regulatory" evidence="9">
    <location>
        <begin position="1734"/>
        <end position="1854"/>
    </location>
</feature>
<dbReference type="InterPro" id="IPR036890">
    <property type="entry name" value="HATPase_C_sf"/>
</dbReference>
<evidence type="ECO:0000259" key="9">
    <source>
        <dbReference type="PROSITE" id="PS50110"/>
    </source>
</evidence>
<dbReference type="PANTHER" id="PTHR43304:SF1">
    <property type="entry name" value="PAC DOMAIN-CONTAINING PROTEIN"/>
    <property type="match status" value="1"/>
</dbReference>
<dbReference type="InterPro" id="IPR001610">
    <property type="entry name" value="PAC"/>
</dbReference>
<dbReference type="SUPFAM" id="SSF55785">
    <property type="entry name" value="PYP-like sensor domain (PAS domain)"/>
    <property type="match status" value="8"/>
</dbReference>
<dbReference type="InterPro" id="IPR052162">
    <property type="entry name" value="Sensor_kinase/Photoreceptor"/>
</dbReference>